<keyword evidence="3" id="KW-1185">Reference proteome</keyword>
<dbReference type="STRING" id="1297750.SAMN05444405_10545"/>
<name>A0A1M4YPX7_9BACE</name>
<dbReference type="Pfam" id="PF01381">
    <property type="entry name" value="HTH_3"/>
    <property type="match status" value="1"/>
</dbReference>
<protein>
    <submittedName>
        <fullName evidence="2">Helix-turn-helix</fullName>
    </submittedName>
</protein>
<proteinExistence type="predicted"/>
<dbReference type="AlphaFoldDB" id="A0A1M4YPX7"/>
<dbReference type="OrthoDB" id="881869at2"/>
<dbReference type="Gene3D" id="1.10.260.40">
    <property type="entry name" value="lambda repressor-like DNA-binding domains"/>
    <property type="match status" value="1"/>
</dbReference>
<dbReference type="EMBL" id="FQTV01000005">
    <property type="protein sequence ID" value="SHF07733.1"/>
    <property type="molecule type" value="Genomic_DNA"/>
</dbReference>
<evidence type="ECO:0000313" key="2">
    <source>
        <dbReference type="EMBL" id="SHF07733.1"/>
    </source>
</evidence>
<reference evidence="2 3" key="1">
    <citation type="submission" date="2016-11" db="EMBL/GenBank/DDBJ databases">
        <authorList>
            <person name="Jaros S."/>
            <person name="Januszkiewicz K."/>
            <person name="Wedrychowicz H."/>
        </authorList>
    </citation>
    <scope>NUCLEOTIDE SEQUENCE [LARGE SCALE GENOMIC DNA]</scope>
    <source>
        <strain evidence="2 3">DSM 26991</strain>
    </source>
</reference>
<dbReference type="InterPro" id="IPR001387">
    <property type="entry name" value="Cro/C1-type_HTH"/>
</dbReference>
<dbReference type="PROSITE" id="PS50943">
    <property type="entry name" value="HTH_CROC1"/>
    <property type="match status" value="1"/>
</dbReference>
<accession>A0A1M4YPX7</accession>
<evidence type="ECO:0000313" key="3">
    <source>
        <dbReference type="Proteomes" id="UP000184509"/>
    </source>
</evidence>
<sequence length="87" mass="10063">MLNTSTSVIGRYERDEMTPPIDVTKKIAKLLDTTVGYLLGETEQENVFKNSEMLKRFNEIESMNEEDRNHILYTLDALIKNVKLKAL</sequence>
<evidence type="ECO:0000259" key="1">
    <source>
        <dbReference type="PROSITE" id="PS50943"/>
    </source>
</evidence>
<gene>
    <name evidence="2" type="ORF">SAMN05444405_10545</name>
</gene>
<dbReference type="SUPFAM" id="SSF47413">
    <property type="entry name" value="lambda repressor-like DNA-binding domains"/>
    <property type="match status" value="1"/>
</dbReference>
<dbReference type="InterPro" id="IPR010982">
    <property type="entry name" value="Lambda_DNA-bd_dom_sf"/>
</dbReference>
<dbReference type="Proteomes" id="UP000184509">
    <property type="component" value="Unassembled WGS sequence"/>
</dbReference>
<dbReference type="GO" id="GO:0003677">
    <property type="term" value="F:DNA binding"/>
    <property type="evidence" value="ECO:0007669"/>
    <property type="project" value="InterPro"/>
</dbReference>
<dbReference type="CDD" id="cd00093">
    <property type="entry name" value="HTH_XRE"/>
    <property type="match status" value="1"/>
</dbReference>
<organism evidence="2 3">
    <name type="scientific">Bacteroides luti</name>
    <dbReference type="NCBI Taxonomy" id="1297750"/>
    <lineage>
        <taxon>Bacteria</taxon>
        <taxon>Pseudomonadati</taxon>
        <taxon>Bacteroidota</taxon>
        <taxon>Bacteroidia</taxon>
        <taxon>Bacteroidales</taxon>
        <taxon>Bacteroidaceae</taxon>
        <taxon>Bacteroides</taxon>
    </lineage>
</organism>
<feature type="domain" description="HTH cro/C1-type" evidence="1">
    <location>
        <begin position="1"/>
        <end position="38"/>
    </location>
</feature>